<evidence type="ECO:0000313" key="1">
    <source>
        <dbReference type="EMBL" id="KAK1424401.1"/>
    </source>
</evidence>
<gene>
    <name evidence="1" type="ORF">QVD17_19730</name>
</gene>
<name>A0AAD8KN77_TARER</name>
<keyword evidence="2" id="KW-1185">Reference proteome</keyword>
<accession>A0AAD8KN77</accession>
<evidence type="ECO:0000313" key="2">
    <source>
        <dbReference type="Proteomes" id="UP001229421"/>
    </source>
</evidence>
<protein>
    <submittedName>
        <fullName evidence="1">Uncharacterized protein</fullName>
    </submittedName>
</protein>
<dbReference type="Proteomes" id="UP001229421">
    <property type="component" value="Unassembled WGS sequence"/>
</dbReference>
<proteinExistence type="predicted"/>
<organism evidence="1 2">
    <name type="scientific">Tagetes erecta</name>
    <name type="common">African marigold</name>
    <dbReference type="NCBI Taxonomy" id="13708"/>
    <lineage>
        <taxon>Eukaryota</taxon>
        <taxon>Viridiplantae</taxon>
        <taxon>Streptophyta</taxon>
        <taxon>Embryophyta</taxon>
        <taxon>Tracheophyta</taxon>
        <taxon>Spermatophyta</taxon>
        <taxon>Magnoliopsida</taxon>
        <taxon>eudicotyledons</taxon>
        <taxon>Gunneridae</taxon>
        <taxon>Pentapetalae</taxon>
        <taxon>asterids</taxon>
        <taxon>campanulids</taxon>
        <taxon>Asterales</taxon>
        <taxon>Asteraceae</taxon>
        <taxon>Asteroideae</taxon>
        <taxon>Heliantheae alliance</taxon>
        <taxon>Tageteae</taxon>
        <taxon>Tagetes</taxon>
    </lineage>
</organism>
<comment type="caution">
    <text evidence="1">The sequence shown here is derived from an EMBL/GenBank/DDBJ whole genome shotgun (WGS) entry which is preliminary data.</text>
</comment>
<reference evidence="1" key="1">
    <citation type="journal article" date="2023" name="bioRxiv">
        <title>Improved chromosome-level genome assembly for marigold (Tagetes erecta).</title>
        <authorList>
            <person name="Jiang F."/>
            <person name="Yuan L."/>
            <person name="Wang S."/>
            <person name="Wang H."/>
            <person name="Xu D."/>
            <person name="Wang A."/>
            <person name="Fan W."/>
        </authorList>
    </citation>
    <scope>NUCLEOTIDE SEQUENCE</scope>
    <source>
        <strain evidence="1">WSJ</strain>
        <tissue evidence="1">Leaf</tissue>
    </source>
</reference>
<sequence>MDSKKWKESLARIESMIVEIIDFLNNRPWLPSAPSSVAVATSPPLTVSVTAPPKLATAPQPAPTQPTASIIVQPPKQSVTTAYSALVPAPKRMAFSAQQIETQSYALNVGMQVNNHVFEPWLKSHGISIRSKYSQLNEDVLHDQKLLMHYVVFRKGPKIRVPNRAVRKHEWRPPWQAYYSDRLEWRPPWCPAIFVWFSTLGQGEFQVGWIVMYRFNNNGY</sequence>
<dbReference type="AlphaFoldDB" id="A0AAD8KN77"/>
<dbReference type="EMBL" id="JAUHHV010000005">
    <property type="protein sequence ID" value="KAK1424401.1"/>
    <property type="molecule type" value="Genomic_DNA"/>
</dbReference>